<dbReference type="EMBL" id="QTSX02000062">
    <property type="protein sequence ID" value="KAJ9089165.1"/>
    <property type="molecule type" value="Genomic_DNA"/>
</dbReference>
<evidence type="ECO:0000313" key="2">
    <source>
        <dbReference type="Proteomes" id="UP001165960"/>
    </source>
</evidence>
<proteinExistence type="predicted"/>
<organism evidence="1 2">
    <name type="scientific">Entomophthora muscae</name>
    <dbReference type="NCBI Taxonomy" id="34485"/>
    <lineage>
        <taxon>Eukaryota</taxon>
        <taxon>Fungi</taxon>
        <taxon>Fungi incertae sedis</taxon>
        <taxon>Zoopagomycota</taxon>
        <taxon>Entomophthoromycotina</taxon>
        <taxon>Entomophthoromycetes</taxon>
        <taxon>Entomophthorales</taxon>
        <taxon>Entomophthoraceae</taxon>
        <taxon>Entomophthora</taxon>
    </lineage>
</organism>
<protein>
    <submittedName>
        <fullName evidence="1">Uncharacterized protein</fullName>
    </submittedName>
</protein>
<sequence length="154" mass="17702">MTTNTITKHIFQVIGVYISPQFEESNFQWEELKTIIITDNTVVAGDFNKWTDELHNTFPCRLRPHHKGASMLQYMAMNSLVFNLNKEDKGLATPTRWEFDLEEASINGIQLDYNLVARTLACITSRSIVLTSLEDSHVIVVLRIAKPKKMHKHT</sequence>
<gene>
    <name evidence="1" type="ORF">DSO57_1015674</name>
</gene>
<accession>A0ACC2UQL5</accession>
<reference evidence="1" key="1">
    <citation type="submission" date="2022-04" db="EMBL/GenBank/DDBJ databases">
        <title>Genome of the entomopathogenic fungus Entomophthora muscae.</title>
        <authorList>
            <person name="Elya C."/>
            <person name="Lovett B.R."/>
            <person name="Lee E."/>
            <person name="Macias A.M."/>
            <person name="Hajek A.E."/>
            <person name="De Bivort B.L."/>
            <person name="Kasson M.T."/>
            <person name="De Fine Licht H.H."/>
            <person name="Stajich J.E."/>
        </authorList>
    </citation>
    <scope>NUCLEOTIDE SEQUENCE</scope>
    <source>
        <strain evidence="1">Berkeley</strain>
    </source>
</reference>
<name>A0ACC2UQL5_9FUNG</name>
<keyword evidence="2" id="KW-1185">Reference proteome</keyword>
<comment type="caution">
    <text evidence="1">The sequence shown here is derived from an EMBL/GenBank/DDBJ whole genome shotgun (WGS) entry which is preliminary data.</text>
</comment>
<evidence type="ECO:0000313" key="1">
    <source>
        <dbReference type="EMBL" id="KAJ9089165.1"/>
    </source>
</evidence>
<dbReference type="Proteomes" id="UP001165960">
    <property type="component" value="Unassembled WGS sequence"/>
</dbReference>